<protein>
    <recommendedName>
        <fullName evidence="1">Reverse transcriptase Ty1/copia-type domain-containing protein</fullName>
    </recommendedName>
</protein>
<dbReference type="InterPro" id="IPR013103">
    <property type="entry name" value="RVT_2"/>
</dbReference>
<organism evidence="2 3">
    <name type="scientific">Escallonia rubra</name>
    <dbReference type="NCBI Taxonomy" id="112253"/>
    <lineage>
        <taxon>Eukaryota</taxon>
        <taxon>Viridiplantae</taxon>
        <taxon>Streptophyta</taxon>
        <taxon>Embryophyta</taxon>
        <taxon>Tracheophyta</taxon>
        <taxon>Spermatophyta</taxon>
        <taxon>Magnoliopsida</taxon>
        <taxon>eudicotyledons</taxon>
        <taxon>Gunneridae</taxon>
        <taxon>Pentapetalae</taxon>
        <taxon>asterids</taxon>
        <taxon>campanulids</taxon>
        <taxon>Escalloniales</taxon>
        <taxon>Escalloniaceae</taxon>
        <taxon>Escallonia</taxon>
    </lineage>
</organism>
<gene>
    <name evidence="2" type="ORF">RJ640_023758</name>
</gene>
<dbReference type="AlphaFoldDB" id="A0AA88UKE3"/>
<dbReference type="Pfam" id="PF07727">
    <property type="entry name" value="RVT_2"/>
    <property type="match status" value="1"/>
</dbReference>
<feature type="domain" description="Reverse transcriptase Ty1/copia-type" evidence="1">
    <location>
        <begin position="43"/>
        <end position="109"/>
    </location>
</feature>
<proteinExistence type="predicted"/>
<dbReference type="Proteomes" id="UP001187471">
    <property type="component" value="Unassembled WGS sequence"/>
</dbReference>
<sequence length="134" mass="15148">MAKEKKWMKKIQSIEKNNTWELTALPKDQRPIGVRWCIKPRNNPSTLKEFKNAIAQVFGMTDIGLMSYYLGIEVTQQDDGIFIFQEGYAKEILNKFKIDDSNPVSTPVECGVKLSKKDIGDKVNALGALRPDVA</sequence>
<reference evidence="2" key="1">
    <citation type="submission" date="2022-12" db="EMBL/GenBank/DDBJ databases">
        <title>Draft genome assemblies for two species of Escallonia (Escalloniales).</title>
        <authorList>
            <person name="Chanderbali A."/>
            <person name="Dervinis C."/>
            <person name="Anghel I."/>
            <person name="Soltis D."/>
            <person name="Soltis P."/>
            <person name="Zapata F."/>
        </authorList>
    </citation>
    <scope>NUCLEOTIDE SEQUENCE</scope>
    <source>
        <strain evidence="2">UCBG92.1500</strain>
        <tissue evidence="2">Leaf</tissue>
    </source>
</reference>
<name>A0AA88UKE3_9ASTE</name>
<keyword evidence="3" id="KW-1185">Reference proteome</keyword>
<comment type="caution">
    <text evidence="2">The sequence shown here is derived from an EMBL/GenBank/DDBJ whole genome shotgun (WGS) entry which is preliminary data.</text>
</comment>
<evidence type="ECO:0000259" key="1">
    <source>
        <dbReference type="Pfam" id="PF07727"/>
    </source>
</evidence>
<accession>A0AA88UKE3</accession>
<evidence type="ECO:0000313" key="2">
    <source>
        <dbReference type="EMBL" id="KAK2978512.1"/>
    </source>
</evidence>
<dbReference type="EMBL" id="JAVXUO010001865">
    <property type="protein sequence ID" value="KAK2978512.1"/>
    <property type="molecule type" value="Genomic_DNA"/>
</dbReference>
<evidence type="ECO:0000313" key="3">
    <source>
        <dbReference type="Proteomes" id="UP001187471"/>
    </source>
</evidence>